<accession>A0ABV9XLF7</accession>
<dbReference type="PANTHER" id="PTHR11022:SF41">
    <property type="entry name" value="PEPTIDOGLYCAN-RECOGNITION PROTEIN LC-RELATED"/>
    <property type="match status" value="1"/>
</dbReference>
<dbReference type="RefSeq" id="WP_345689823.1">
    <property type="nucleotide sequence ID" value="NZ_BAABIT010000001.1"/>
</dbReference>
<dbReference type="EC" id="3.5.1.28" evidence="6"/>
<feature type="signal peptide" evidence="3">
    <location>
        <begin position="1"/>
        <end position="35"/>
    </location>
</feature>
<evidence type="ECO:0000259" key="4">
    <source>
        <dbReference type="SMART" id="SM00644"/>
    </source>
</evidence>
<dbReference type="InterPro" id="IPR015510">
    <property type="entry name" value="PGRP"/>
</dbReference>
<keyword evidence="3" id="KW-0732">Signal</keyword>
<sequence length="512" mass="52206">MSPRVRGARRRTNGRRKAWLAVAAVAVGGAGIAVAAVAGAPEGNAPVTAAPDDRSRPVAQAHVLALDGEDPRKRTLPRTETKAYSMLGVSWTDGADTFDGTAQVRTRSATTGTWSAWRDLDFETRAPETAEGTSGARGASEPLWVGRSDGVEVRVVAADGERSVPKGLRIDFIDPGEPFYMAKPSATASTPASPTPSPSSAPSTTPAPVTPSPSAPPPTQTPTPTPTPSAAEPSVTATATATASPTDGTSQEPSPTPTATATDEPSGTPSPTAEPSATPTPTPTPTPSPTQSATPTPSPTATSGPSPTASPQPTVVARAQWGADESLVADPPSYIKKVDAVFVHHTTGANDYTCAEAPAIIRSLLTYHVKTQGWNDLGYNFLVDKCGTVYEGRAGGVARPVQGAHTYGFNSYSSGIALIGDYENGGTPTAAAKKAIADIAAWKLGLYGVSPTAKVTLVAAADTGVWKAGQSATLNTVSGHRDGYATLCPGANLYSELPTIRTAAAGSAYAAK</sequence>
<feature type="compositionally biased region" description="Polar residues" evidence="2">
    <location>
        <begin position="247"/>
        <end position="263"/>
    </location>
</feature>
<dbReference type="InterPro" id="IPR006619">
    <property type="entry name" value="PGRP_domain_met/bac"/>
</dbReference>
<dbReference type="SMART" id="SM00644">
    <property type="entry name" value="Ami_2"/>
    <property type="match status" value="1"/>
</dbReference>
<organism evidence="6 7">
    <name type="scientific">Streptomyces coeruleoprunus</name>
    <dbReference type="NCBI Taxonomy" id="285563"/>
    <lineage>
        <taxon>Bacteria</taxon>
        <taxon>Bacillati</taxon>
        <taxon>Actinomycetota</taxon>
        <taxon>Actinomycetes</taxon>
        <taxon>Kitasatosporales</taxon>
        <taxon>Streptomycetaceae</taxon>
        <taxon>Streptomyces</taxon>
    </lineage>
</organism>
<feature type="compositionally biased region" description="Pro residues" evidence="2">
    <location>
        <begin position="278"/>
        <end position="288"/>
    </location>
</feature>
<proteinExistence type="inferred from homology"/>
<keyword evidence="7" id="KW-1185">Reference proteome</keyword>
<evidence type="ECO:0000313" key="6">
    <source>
        <dbReference type="EMBL" id="MFC5026224.1"/>
    </source>
</evidence>
<feature type="compositionally biased region" description="Pro residues" evidence="2">
    <location>
        <begin position="208"/>
        <end position="227"/>
    </location>
</feature>
<keyword evidence="6" id="KW-0378">Hydrolase</keyword>
<feature type="domain" description="Peptidoglycan recognition protein family" evidence="5">
    <location>
        <begin position="313"/>
        <end position="462"/>
    </location>
</feature>
<feature type="compositionally biased region" description="Low complexity" evidence="2">
    <location>
        <begin position="289"/>
        <end position="314"/>
    </location>
</feature>
<evidence type="ECO:0000313" key="7">
    <source>
        <dbReference type="Proteomes" id="UP001595829"/>
    </source>
</evidence>
<dbReference type="Gene3D" id="3.40.80.10">
    <property type="entry name" value="Peptidoglycan recognition protein-like"/>
    <property type="match status" value="1"/>
</dbReference>
<dbReference type="GO" id="GO:0008745">
    <property type="term" value="F:N-acetylmuramoyl-L-alanine amidase activity"/>
    <property type="evidence" value="ECO:0007669"/>
    <property type="project" value="UniProtKB-EC"/>
</dbReference>
<evidence type="ECO:0000256" key="1">
    <source>
        <dbReference type="ARBA" id="ARBA00007553"/>
    </source>
</evidence>
<feature type="domain" description="N-acetylmuramoyl-L-alanine amidase" evidence="4">
    <location>
        <begin position="328"/>
        <end position="490"/>
    </location>
</feature>
<evidence type="ECO:0000259" key="5">
    <source>
        <dbReference type="SMART" id="SM00701"/>
    </source>
</evidence>
<dbReference type="CDD" id="cd06583">
    <property type="entry name" value="PGRP"/>
    <property type="match status" value="1"/>
</dbReference>
<feature type="compositionally biased region" description="Low complexity" evidence="2">
    <location>
        <begin position="264"/>
        <end position="277"/>
    </location>
</feature>
<feature type="compositionally biased region" description="Low complexity" evidence="2">
    <location>
        <begin position="228"/>
        <end position="246"/>
    </location>
</feature>
<dbReference type="Pfam" id="PF01510">
    <property type="entry name" value="Amidase_2"/>
    <property type="match status" value="1"/>
</dbReference>
<protein>
    <submittedName>
        <fullName evidence="6">N-acetylmuramoyl-L-alanine amidase</fullName>
        <ecNumber evidence="6">3.5.1.28</ecNumber>
    </submittedName>
</protein>
<dbReference type="EMBL" id="JBHSJD010000024">
    <property type="protein sequence ID" value="MFC5026224.1"/>
    <property type="molecule type" value="Genomic_DNA"/>
</dbReference>
<feature type="region of interest" description="Disordered" evidence="2">
    <location>
        <begin position="123"/>
        <end position="143"/>
    </location>
</feature>
<dbReference type="InterPro" id="IPR036505">
    <property type="entry name" value="Amidase/PGRP_sf"/>
</dbReference>
<dbReference type="InterPro" id="IPR002502">
    <property type="entry name" value="Amidase_domain"/>
</dbReference>
<comment type="similarity">
    <text evidence="1">Belongs to the N-acetylmuramoyl-L-alanine amidase 2 family.</text>
</comment>
<gene>
    <name evidence="6" type="ORF">ACFPM3_29240</name>
</gene>
<feature type="chain" id="PRO_5046045871" evidence="3">
    <location>
        <begin position="36"/>
        <end position="512"/>
    </location>
</feature>
<comment type="caution">
    <text evidence="6">The sequence shown here is derived from an EMBL/GenBank/DDBJ whole genome shotgun (WGS) entry which is preliminary data.</text>
</comment>
<dbReference type="Proteomes" id="UP001595829">
    <property type="component" value="Unassembled WGS sequence"/>
</dbReference>
<dbReference type="SMART" id="SM00701">
    <property type="entry name" value="PGRP"/>
    <property type="match status" value="1"/>
</dbReference>
<dbReference type="SUPFAM" id="SSF55846">
    <property type="entry name" value="N-acetylmuramoyl-L-alanine amidase-like"/>
    <property type="match status" value="1"/>
</dbReference>
<feature type="region of interest" description="Disordered" evidence="2">
    <location>
        <begin position="181"/>
        <end position="315"/>
    </location>
</feature>
<dbReference type="PANTHER" id="PTHR11022">
    <property type="entry name" value="PEPTIDOGLYCAN RECOGNITION PROTEIN"/>
    <property type="match status" value="1"/>
</dbReference>
<evidence type="ECO:0000256" key="2">
    <source>
        <dbReference type="SAM" id="MobiDB-lite"/>
    </source>
</evidence>
<evidence type="ECO:0000256" key="3">
    <source>
        <dbReference type="SAM" id="SignalP"/>
    </source>
</evidence>
<reference evidence="7" key="1">
    <citation type="journal article" date="2019" name="Int. J. Syst. Evol. Microbiol.">
        <title>The Global Catalogue of Microorganisms (GCM) 10K type strain sequencing project: providing services to taxonomists for standard genome sequencing and annotation.</title>
        <authorList>
            <consortium name="The Broad Institute Genomics Platform"/>
            <consortium name="The Broad Institute Genome Sequencing Center for Infectious Disease"/>
            <person name="Wu L."/>
            <person name="Ma J."/>
        </authorList>
    </citation>
    <scope>NUCLEOTIDE SEQUENCE [LARGE SCALE GENOMIC DNA]</scope>
    <source>
        <strain evidence="7">CGMCC 4.1648</strain>
    </source>
</reference>
<name>A0ABV9XLF7_9ACTN</name>